<protein>
    <submittedName>
        <fullName evidence="1">Helix-turn-helix transcriptional regulator</fullName>
    </submittedName>
</protein>
<dbReference type="PANTHER" id="PTHR36154">
    <property type="entry name" value="DNA-BINDING TRANSCRIPTIONAL ACTIVATOR ALPA"/>
    <property type="match status" value="1"/>
</dbReference>
<name>A0ABV6SF40_9SPHN</name>
<organism evidence="1 2">
    <name type="scientific">Novosphingobium clariflavum</name>
    <dbReference type="NCBI Taxonomy" id="2029884"/>
    <lineage>
        <taxon>Bacteria</taxon>
        <taxon>Pseudomonadati</taxon>
        <taxon>Pseudomonadota</taxon>
        <taxon>Alphaproteobacteria</taxon>
        <taxon>Sphingomonadales</taxon>
        <taxon>Sphingomonadaceae</taxon>
        <taxon>Novosphingobium</taxon>
    </lineage>
</organism>
<evidence type="ECO:0000313" key="1">
    <source>
        <dbReference type="EMBL" id="MFC0687586.1"/>
    </source>
</evidence>
<reference evidence="1 2" key="1">
    <citation type="submission" date="2024-09" db="EMBL/GenBank/DDBJ databases">
        <authorList>
            <person name="Sun Q."/>
            <person name="Mori K."/>
        </authorList>
    </citation>
    <scope>NUCLEOTIDE SEQUENCE [LARGE SCALE GENOMIC DNA]</scope>
    <source>
        <strain evidence="1 2">CICC 11035S</strain>
    </source>
</reference>
<evidence type="ECO:0000313" key="2">
    <source>
        <dbReference type="Proteomes" id="UP001589858"/>
    </source>
</evidence>
<gene>
    <name evidence="1" type="ORF">ACFFF8_23635</name>
</gene>
<comment type="caution">
    <text evidence="1">The sequence shown here is derived from an EMBL/GenBank/DDBJ whole genome shotgun (WGS) entry which is preliminary data.</text>
</comment>
<dbReference type="InterPro" id="IPR010260">
    <property type="entry name" value="AlpA"/>
</dbReference>
<accession>A0ABV6SF40</accession>
<dbReference type="InterPro" id="IPR052931">
    <property type="entry name" value="Prophage_regulatory_activator"/>
</dbReference>
<dbReference type="EMBL" id="JBHLTM010000088">
    <property type="protein sequence ID" value="MFC0687586.1"/>
    <property type="molecule type" value="Genomic_DNA"/>
</dbReference>
<dbReference type="Pfam" id="PF05930">
    <property type="entry name" value="Phage_AlpA"/>
    <property type="match status" value="1"/>
</dbReference>
<dbReference type="Proteomes" id="UP001589858">
    <property type="component" value="Unassembled WGS sequence"/>
</dbReference>
<dbReference type="RefSeq" id="WP_207077894.1">
    <property type="nucleotide sequence ID" value="NZ_JAPCWC010000032.1"/>
</dbReference>
<dbReference type="Gene3D" id="1.10.238.160">
    <property type="match status" value="1"/>
</dbReference>
<dbReference type="PANTHER" id="PTHR36154:SF1">
    <property type="entry name" value="DNA-BINDING TRANSCRIPTIONAL ACTIVATOR ALPA"/>
    <property type="match status" value="1"/>
</dbReference>
<proteinExistence type="predicted"/>
<sequence length="62" mass="7049">MTIHAPERLLKISEVMARTSLSRSHIYALIKTGDFPAQRKLGHKCSRWVETEIDAWTRGIAA</sequence>
<keyword evidence="2" id="KW-1185">Reference proteome</keyword>